<dbReference type="EMBL" id="JAUTXU010000446">
    <property type="protein sequence ID" value="KAK3680514.1"/>
    <property type="molecule type" value="Genomic_DNA"/>
</dbReference>
<reference evidence="1" key="1">
    <citation type="submission" date="2023-07" db="EMBL/GenBank/DDBJ databases">
        <title>Black Yeasts Isolated from many extreme environments.</title>
        <authorList>
            <person name="Coleine C."/>
            <person name="Stajich J.E."/>
            <person name="Selbmann L."/>
        </authorList>
    </citation>
    <scope>NUCLEOTIDE SEQUENCE</scope>
    <source>
        <strain evidence="1">CCFEE 5714</strain>
    </source>
</reference>
<organism evidence="1 2">
    <name type="scientific">Vermiconidia calcicola</name>
    <dbReference type="NCBI Taxonomy" id="1690605"/>
    <lineage>
        <taxon>Eukaryota</taxon>
        <taxon>Fungi</taxon>
        <taxon>Dikarya</taxon>
        <taxon>Ascomycota</taxon>
        <taxon>Pezizomycotina</taxon>
        <taxon>Dothideomycetes</taxon>
        <taxon>Dothideomycetidae</taxon>
        <taxon>Mycosphaerellales</taxon>
        <taxon>Extremaceae</taxon>
        <taxon>Vermiconidia</taxon>
    </lineage>
</organism>
<name>A0ACC3MC69_9PEZI</name>
<accession>A0ACC3MC69</accession>
<proteinExistence type="predicted"/>
<evidence type="ECO:0000313" key="1">
    <source>
        <dbReference type="EMBL" id="KAK3680514.1"/>
    </source>
</evidence>
<sequence>MWATTLLLAFLSVFGAWSSAFALSLPASTETEEKQFASQKTPHIHARINLTEVEPGSWTLDTRSLVPRRQLDYCISSSQNFFNCLTLFDGLATVAIGISQTVKAFSDGHNCDKSNVHTVDDIVYKYRSVGGDCHTTATFDTILGGVAEYLRAMNKQVCGIECIQLDHGGDWTGYLTVAPKSYADQIDEYYCGPLHDFSTNQCGSGGKKDAPPHG</sequence>
<keyword evidence="2" id="KW-1185">Reference proteome</keyword>
<dbReference type="Proteomes" id="UP001281147">
    <property type="component" value="Unassembled WGS sequence"/>
</dbReference>
<gene>
    <name evidence="1" type="ORF">LTR37_021192</name>
</gene>
<evidence type="ECO:0000313" key="2">
    <source>
        <dbReference type="Proteomes" id="UP001281147"/>
    </source>
</evidence>
<comment type="caution">
    <text evidence="1">The sequence shown here is derived from an EMBL/GenBank/DDBJ whole genome shotgun (WGS) entry which is preliminary data.</text>
</comment>
<protein>
    <submittedName>
        <fullName evidence="1">Uncharacterized protein</fullName>
    </submittedName>
</protein>